<dbReference type="PROSITE" id="PS50845">
    <property type="entry name" value="RETICULON"/>
    <property type="match status" value="1"/>
</dbReference>
<keyword evidence="3 6" id="KW-0256">Endoplasmic reticulum</keyword>
<dbReference type="GO" id="GO:0005789">
    <property type="term" value="C:endoplasmic reticulum membrane"/>
    <property type="evidence" value="ECO:0007669"/>
    <property type="project" value="UniProtKB-SubCell"/>
</dbReference>
<keyword evidence="2 6" id="KW-0812">Transmembrane</keyword>
<keyword evidence="5 6" id="KW-0472">Membrane</keyword>
<gene>
    <name evidence="9" type="ORF">BRAA09T40173Z</name>
    <name evidence="8" type="ORF">BRAPAZ1V2_A09P59600.2</name>
</gene>
<evidence type="ECO:0000256" key="3">
    <source>
        <dbReference type="ARBA" id="ARBA00022824"/>
    </source>
</evidence>
<reference evidence="9" key="1">
    <citation type="submission" date="2018-11" db="EMBL/GenBank/DDBJ databases">
        <authorList>
            <consortium name="Genoscope - CEA"/>
            <person name="William W."/>
        </authorList>
    </citation>
    <scope>NUCLEOTIDE SEQUENCE</scope>
</reference>
<dbReference type="EMBL" id="LR031568">
    <property type="protein sequence ID" value="VDC62562.1"/>
    <property type="molecule type" value="Genomic_DNA"/>
</dbReference>
<keyword evidence="4 6" id="KW-1133">Transmembrane helix</keyword>
<dbReference type="Gramene" id="A09p59600.2_BraZ1">
    <property type="protein sequence ID" value="A09p59600.2_BraZ1.CDS"/>
    <property type="gene ID" value="A09g59600.2_BraZ1"/>
</dbReference>
<comment type="subcellular location">
    <subcellularLocation>
        <location evidence="1 6">Endoplasmic reticulum membrane</location>
        <topology evidence="1 6">Multi-pass membrane protein</topology>
    </subcellularLocation>
</comment>
<dbReference type="PANTHER" id="PTHR10994:SF65">
    <property type="entry name" value="RETICULON-LIKE PROTEIN B12"/>
    <property type="match status" value="1"/>
</dbReference>
<evidence type="ECO:0000256" key="2">
    <source>
        <dbReference type="ARBA" id="ARBA00022692"/>
    </source>
</evidence>
<evidence type="ECO:0000313" key="8">
    <source>
        <dbReference type="EMBL" id="CAG7865493.1"/>
    </source>
</evidence>
<protein>
    <recommendedName>
        <fullName evidence="6">Reticulon-like protein</fullName>
    </recommendedName>
</protein>
<proteinExistence type="predicted"/>
<evidence type="ECO:0000313" key="9">
    <source>
        <dbReference type="EMBL" id="VDC62562.1"/>
    </source>
</evidence>
<feature type="domain" description="Reticulon" evidence="7">
    <location>
        <begin position="24"/>
        <end position="192"/>
    </location>
</feature>
<dbReference type="Proteomes" id="UP000694005">
    <property type="component" value="Chromosome A09"/>
</dbReference>
<dbReference type="EMBL" id="LS974625">
    <property type="protein sequence ID" value="CAG7865493.1"/>
    <property type="molecule type" value="Genomic_DNA"/>
</dbReference>
<evidence type="ECO:0000256" key="6">
    <source>
        <dbReference type="RuleBase" id="RU363132"/>
    </source>
</evidence>
<sequence>MGSSLEKLFNRERTVHELLGGGIVANVMLWRKKNVSVGIVTVTIGSWMVFETFSYTILTLLSSVVLLLLSILFLWSKSASILNRPSPPLTEFQVSEEMAKEASKLLRIHVNKLLQVSYDIAMGRDAELFIRVAVYLFLIAFIGSLMDFQTLGHTGVLVVMAVPAFYERYEDCIDGSIVLIYNKAKELYLRFKMWPYPEHKRLS</sequence>
<organism evidence="9">
    <name type="scientific">Brassica campestris</name>
    <name type="common">Field mustard</name>
    <dbReference type="NCBI Taxonomy" id="3711"/>
    <lineage>
        <taxon>Eukaryota</taxon>
        <taxon>Viridiplantae</taxon>
        <taxon>Streptophyta</taxon>
        <taxon>Embryophyta</taxon>
        <taxon>Tracheophyta</taxon>
        <taxon>Spermatophyta</taxon>
        <taxon>Magnoliopsida</taxon>
        <taxon>eudicotyledons</taxon>
        <taxon>Gunneridae</taxon>
        <taxon>Pentapetalae</taxon>
        <taxon>rosids</taxon>
        <taxon>malvids</taxon>
        <taxon>Brassicales</taxon>
        <taxon>Brassicaceae</taxon>
        <taxon>Brassiceae</taxon>
        <taxon>Brassica</taxon>
    </lineage>
</organism>
<dbReference type="Pfam" id="PF02453">
    <property type="entry name" value="Reticulon"/>
    <property type="match status" value="1"/>
</dbReference>
<dbReference type="AlphaFoldDB" id="A0A3P5Y4W9"/>
<evidence type="ECO:0000256" key="1">
    <source>
        <dbReference type="ARBA" id="ARBA00004477"/>
    </source>
</evidence>
<dbReference type="GO" id="GO:0009617">
    <property type="term" value="P:response to bacterium"/>
    <property type="evidence" value="ECO:0007669"/>
    <property type="project" value="InterPro"/>
</dbReference>
<evidence type="ECO:0000256" key="4">
    <source>
        <dbReference type="ARBA" id="ARBA00022989"/>
    </source>
</evidence>
<evidence type="ECO:0000259" key="7">
    <source>
        <dbReference type="PROSITE" id="PS50845"/>
    </source>
</evidence>
<accession>A0A3P5Y4W9</accession>
<name>A0A3P5Y4W9_BRACM</name>
<dbReference type="InterPro" id="IPR045064">
    <property type="entry name" value="Reticulon-like"/>
</dbReference>
<feature type="transmembrane region" description="Helical" evidence="6">
    <location>
        <begin position="128"/>
        <end position="146"/>
    </location>
</feature>
<dbReference type="PANTHER" id="PTHR10994">
    <property type="entry name" value="RETICULON"/>
    <property type="match status" value="1"/>
</dbReference>
<evidence type="ECO:0000256" key="5">
    <source>
        <dbReference type="ARBA" id="ARBA00023136"/>
    </source>
</evidence>
<dbReference type="InterPro" id="IPR003388">
    <property type="entry name" value="Reticulon"/>
</dbReference>
<feature type="transmembrane region" description="Helical" evidence="6">
    <location>
        <begin position="56"/>
        <end position="75"/>
    </location>
</feature>